<reference evidence="2 3" key="1">
    <citation type="submission" date="2024-01" db="EMBL/GenBank/DDBJ databases">
        <title>Comparative genomics of Cryptococcus and Kwoniella reveals pathogenesis evolution and contrasting modes of karyotype evolution via chromosome fusion or intercentromeric recombination.</title>
        <authorList>
            <person name="Coelho M.A."/>
            <person name="David-Palma M."/>
            <person name="Shea T."/>
            <person name="Bowers K."/>
            <person name="McGinley-Smith S."/>
            <person name="Mohammad A.W."/>
            <person name="Gnirke A."/>
            <person name="Yurkov A.M."/>
            <person name="Nowrousian M."/>
            <person name="Sun S."/>
            <person name="Cuomo C.A."/>
            <person name="Heitman J."/>
        </authorList>
    </citation>
    <scope>NUCLEOTIDE SEQUENCE [LARGE SCALE GENOMIC DNA]</scope>
    <source>
        <strain evidence="2 3">CBS 6074</strain>
    </source>
</reference>
<evidence type="ECO:0000313" key="3">
    <source>
        <dbReference type="Proteomes" id="UP001355207"/>
    </source>
</evidence>
<dbReference type="Proteomes" id="UP001355207">
    <property type="component" value="Chromosome 11"/>
</dbReference>
<keyword evidence="3" id="KW-1185">Reference proteome</keyword>
<sequence length="146" mass="16138">MENNNWDKSSLSTSTRSCGPGSSITLSEEEKHALLTMAGSFRHFRNSERKLKIEAKKRYLYRLAGGTIPSDTEAKQSTFARFYPNGHSSCCIAPSANDLRTLAKNTGYTKAASMVIDILKSTKTGQTREQDTGRFSNDIVDSDQTC</sequence>
<dbReference type="RefSeq" id="XP_066079455.1">
    <property type="nucleotide sequence ID" value="XM_066223358.1"/>
</dbReference>
<proteinExistence type="predicted"/>
<dbReference type="GeneID" id="91098320"/>
<protein>
    <submittedName>
        <fullName evidence="2">Uncharacterized protein</fullName>
    </submittedName>
</protein>
<dbReference type="EMBL" id="CP144108">
    <property type="protein sequence ID" value="WWC92693.1"/>
    <property type="molecule type" value="Genomic_DNA"/>
</dbReference>
<feature type="region of interest" description="Disordered" evidence="1">
    <location>
        <begin position="126"/>
        <end position="146"/>
    </location>
</feature>
<accession>A0AAX4K697</accession>
<feature type="region of interest" description="Disordered" evidence="1">
    <location>
        <begin position="1"/>
        <end position="24"/>
    </location>
</feature>
<organism evidence="2 3">
    <name type="scientific">Kwoniella dendrophila CBS 6074</name>
    <dbReference type="NCBI Taxonomy" id="1295534"/>
    <lineage>
        <taxon>Eukaryota</taxon>
        <taxon>Fungi</taxon>
        <taxon>Dikarya</taxon>
        <taxon>Basidiomycota</taxon>
        <taxon>Agaricomycotina</taxon>
        <taxon>Tremellomycetes</taxon>
        <taxon>Tremellales</taxon>
        <taxon>Cryptococcaceae</taxon>
        <taxon>Kwoniella</taxon>
    </lineage>
</organism>
<name>A0AAX4K697_9TREE</name>
<dbReference type="AlphaFoldDB" id="A0AAX4K697"/>
<gene>
    <name evidence="2" type="ORF">L201_007652</name>
</gene>
<evidence type="ECO:0000256" key="1">
    <source>
        <dbReference type="SAM" id="MobiDB-lite"/>
    </source>
</evidence>
<evidence type="ECO:0000313" key="2">
    <source>
        <dbReference type="EMBL" id="WWC92693.1"/>
    </source>
</evidence>